<dbReference type="Proteomes" id="UP001500620">
    <property type="component" value="Unassembled WGS sequence"/>
</dbReference>
<evidence type="ECO:0000256" key="1">
    <source>
        <dbReference type="SAM" id="MobiDB-lite"/>
    </source>
</evidence>
<organism evidence="2 3">
    <name type="scientific">Dactylosporangium darangshiense</name>
    <dbReference type="NCBI Taxonomy" id="579108"/>
    <lineage>
        <taxon>Bacteria</taxon>
        <taxon>Bacillati</taxon>
        <taxon>Actinomycetota</taxon>
        <taxon>Actinomycetes</taxon>
        <taxon>Micromonosporales</taxon>
        <taxon>Micromonosporaceae</taxon>
        <taxon>Dactylosporangium</taxon>
    </lineage>
</organism>
<feature type="compositionally biased region" description="Polar residues" evidence="1">
    <location>
        <begin position="49"/>
        <end position="64"/>
    </location>
</feature>
<reference evidence="3" key="1">
    <citation type="journal article" date="2019" name="Int. J. Syst. Evol. Microbiol.">
        <title>The Global Catalogue of Microorganisms (GCM) 10K type strain sequencing project: providing services to taxonomists for standard genome sequencing and annotation.</title>
        <authorList>
            <consortium name="The Broad Institute Genomics Platform"/>
            <consortium name="The Broad Institute Genome Sequencing Center for Infectious Disease"/>
            <person name="Wu L."/>
            <person name="Ma J."/>
        </authorList>
    </citation>
    <scope>NUCLEOTIDE SEQUENCE [LARGE SCALE GENOMIC DNA]</scope>
    <source>
        <strain evidence="3">JCM 17441</strain>
    </source>
</reference>
<comment type="caution">
    <text evidence="2">The sequence shown here is derived from an EMBL/GenBank/DDBJ whole genome shotgun (WGS) entry which is preliminary data.</text>
</comment>
<dbReference type="EMBL" id="BAABAT010000055">
    <property type="protein sequence ID" value="GAA4262768.1"/>
    <property type="molecule type" value="Genomic_DNA"/>
</dbReference>
<gene>
    <name evidence="2" type="ORF">GCM10022255_101250</name>
</gene>
<proteinExistence type="predicted"/>
<evidence type="ECO:0008006" key="4">
    <source>
        <dbReference type="Google" id="ProtNLM"/>
    </source>
</evidence>
<evidence type="ECO:0000313" key="3">
    <source>
        <dbReference type="Proteomes" id="UP001500620"/>
    </source>
</evidence>
<evidence type="ECO:0000313" key="2">
    <source>
        <dbReference type="EMBL" id="GAA4262768.1"/>
    </source>
</evidence>
<protein>
    <recommendedName>
        <fullName evidence="4">Secreted protein</fullName>
    </recommendedName>
</protein>
<feature type="region of interest" description="Disordered" evidence="1">
    <location>
        <begin position="43"/>
        <end position="76"/>
    </location>
</feature>
<accession>A0ABP8DSK7</accession>
<sequence>MLSAAHAGVAATASAGMVAAAMVAARRMVLRALGLPNMGASHLPPQLSGAFTTSGWEASPQQRQGTDRGSLAPARA</sequence>
<name>A0ABP8DSK7_9ACTN</name>
<keyword evidence="3" id="KW-1185">Reference proteome</keyword>